<name>A0A2A6B9E7_PRIPA</name>
<dbReference type="Proteomes" id="UP000005239">
    <property type="component" value="Unassembled WGS sequence"/>
</dbReference>
<protein>
    <submittedName>
        <fullName evidence="1">Uncharacterized protein</fullName>
    </submittedName>
</protein>
<dbReference type="AlphaFoldDB" id="A0A2A6B9E7"/>
<evidence type="ECO:0000313" key="1">
    <source>
        <dbReference type="EnsemblMetazoa" id="PPA43804.1"/>
    </source>
</evidence>
<keyword evidence="2" id="KW-1185">Reference proteome</keyword>
<evidence type="ECO:0000313" key="2">
    <source>
        <dbReference type="Proteomes" id="UP000005239"/>
    </source>
</evidence>
<sequence length="237" mass="26641">MPTLVLASDSLQQLPSSPDVILGLDGELKKDQRSKINLEHSQNQRSPYLQDDLALLALDQYLSVQNENRRWLLAHAGAPLGLLVLEHTVIYRPYTACGVCAVLKLDELVLLENVPARVVRVEQGVADHATDLGIRGRYEKLPYLIELLLLHVKSIEDRRLQLEQLADRATRDLAIKCSSSCAKKATTVEFKIKDQRSNLANRVGFIARDADALDTDVNLQTHLAASWRMEEWMRGVL</sequence>
<gene>
    <name evidence="1" type="primary">WBGene00282173</name>
</gene>
<organism evidence="1 2">
    <name type="scientific">Pristionchus pacificus</name>
    <name type="common">Parasitic nematode worm</name>
    <dbReference type="NCBI Taxonomy" id="54126"/>
    <lineage>
        <taxon>Eukaryota</taxon>
        <taxon>Metazoa</taxon>
        <taxon>Ecdysozoa</taxon>
        <taxon>Nematoda</taxon>
        <taxon>Chromadorea</taxon>
        <taxon>Rhabditida</taxon>
        <taxon>Rhabditina</taxon>
        <taxon>Diplogasteromorpha</taxon>
        <taxon>Diplogasteroidea</taxon>
        <taxon>Neodiplogasteridae</taxon>
        <taxon>Pristionchus</taxon>
    </lineage>
</organism>
<reference evidence="2" key="1">
    <citation type="journal article" date="2008" name="Nat. Genet.">
        <title>The Pristionchus pacificus genome provides a unique perspective on nematode lifestyle and parasitism.</title>
        <authorList>
            <person name="Dieterich C."/>
            <person name="Clifton S.W."/>
            <person name="Schuster L.N."/>
            <person name="Chinwalla A."/>
            <person name="Delehaunty K."/>
            <person name="Dinkelacker I."/>
            <person name="Fulton L."/>
            <person name="Fulton R."/>
            <person name="Godfrey J."/>
            <person name="Minx P."/>
            <person name="Mitreva M."/>
            <person name="Roeseler W."/>
            <person name="Tian H."/>
            <person name="Witte H."/>
            <person name="Yang S.P."/>
            <person name="Wilson R.K."/>
            <person name="Sommer R.J."/>
        </authorList>
    </citation>
    <scope>NUCLEOTIDE SEQUENCE [LARGE SCALE GENOMIC DNA]</scope>
    <source>
        <strain evidence="2">PS312</strain>
    </source>
</reference>
<accession>A0A2A6B9E7</accession>
<reference evidence="1" key="2">
    <citation type="submission" date="2022-06" db="UniProtKB">
        <authorList>
            <consortium name="EnsemblMetazoa"/>
        </authorList>
    </citation>
    <scope>IDENTIFICATION</scope>
    <source>
        <strain evidence="1">PS312</strain>
    </source>
</reference>
<accession>A0A8R1Z4D6</accession>
<dbReference type="EnsemblMetazoa" id="PPA43804.1">
    <property type="protein sequence ID" value="PPA43804.1"/>
    <property type="gene ID" value="WBGene00282173"/>
</dbReference>
<proteinExistence type="predicted"/>